<evidence type="ECO:0000256" key="3">
    <source>
        <dbReference type="ARBA" id="ARBA00022729"/>
    </source>
</evidence>
<accession>A0A085M4F0</accession>
<keyword evidence="3 4" id="KW-0732">Signal</keyword>
<keyword evidence="6" id="KW-1185">Reference proteome</keyword>
<comment type="subcellular location">
    <subcellularLocation>
        <location evidence="1">Secreted</location>
    </subcellularLocation>
</comment>
<evidence type="ECO:0000313" key="5">
    <source>
        <dbReference type="EMBL" id="KFD52096.1"/>
    </source>
</evidence>
<evidence type="ECO:0000256" key="2">
    <source>
        <dbReference type="ARBA" id="ARBA00022525"/>
    </source>
</evidence>
<gene>
    <name evidence="5" type="ORF">M513_07078</name>
</gene>
<reference evidence="5 6" key="1">
    <citation type="journal article" date="2014" name="Nat. Genet.">
        <title>Genome and transcriptome of the porcine whipworm Trichuris suis.</title>
        <authorList>
            <person name="Jex A.R."/>
            <person name="Nejsum P."/>
            <person name="Schwarz E.M."/>
            <person name="Hu L."/>
            <person name="Young N.D."/>
            <person name="Hall R.S."/>
            <person name="Korhonen P.K."/>
            <person name="Liao S."/>
            <person name="Thamsborg S."/>
            <person name="Xia J."/>
            <person name="Xu P."/>
            <person name="Wang S."/>
            <person name="Scheerlinck J.P."/>
            <person name="Hofmann A."/>
            <person name="Sternberg P.W."/>
            <person name="Wang J."/>
            <person name="Gasser R.B."/>
        </authorList>
    </citation>
    <scope>NUCLEOTIDE SEQUENCE [LARGE SCALE GENOMIC DNA]</scope>
    <source>
        <strain evidence="5">DCEP-RM93M</strain>
    </source>
</reference>
<evidence type="ECO:0000256" key="4">
    <source>
        <dbReference type="SAM" id="SignalP"/>
    </source>
</evidence>
<dbReference type="GO" id="GO:0005576">
    <property type="term" value="C:extracellular region"/>
    <property type="evidence" value="ECO:0007669"/>
    <property type="project" value="UniProtKB-SubCell"/>
</dbReference>
<feature type="non-terminal residue" evidence="5">
    <location>
        <position position="120"/>
    </location>
</feature>
<dbReference type="Pfam" id="PF06377">
    <property type="entry name" value="Adipokin_hormo"/>
    <property type="match status" value="1"/>
</dbReference>
<protein>
    <submittedName>
        <fullName evidence="5">Uncharacterized protein</fullName>
    </submittedName>
</protein>
<evidence type="ECO:0000313" key="6">
    <source>
        <dbReference type="Proteomes" id="UP000030764"/>
    </source>
</evidence>
<dbReference type="InterPro" id="IPR002047">
    <property type="entry name" value="Adipokinetic_hormone_CS"/>
</dbReference>
<sequence>MIPTRLKVAVLLIFVLSSAVAQLTFSQGWGKRTDAPFFKNANFDCDSINDEAMRIVRRLIEDYRRSYRACQQKHMKSHICKTQYDNERIKRRRANLTRKHSYPTSSDLQHFCMCVYVVVQ</sequence>
<name>A0A085M4F0_9BILA</name>
<dbReference type="PROSITE" id="PS00256">
    <property type="entry name" value="AKH"/>
    <property type="match status" value="1"/>
</dbReference>
<dbReference type="EMBL" id="KL363232">
    <property type="protein sequence ID" value="KFD52096.1"/>
    <property type="molecule type" value="Genomic_DNA"/>
</dbReference>
<dbReference type="Proteomes" id="UP000030764">
    <property type="component" value="Unassembled WGS sequence"/>
</dbReference>
<organism evidence="5 6">
    <name type="scientific">Trichuris suis</name>
    <name type="common">pig whipworm</name>
    <dbReference type="NCBI Taxonomy" id="68888"/>
    <lineage>
        <taxon>Eukaryota</taxon>
        <taxon>Metazoa</taxon>
        <taxon>Ecdysozoa</taxon>
        <taxon>Nematoda</taxon>
        <taxon>Enoplea</taxon>
        <taxon>Dorylaimia</taxon>
        <taxon>Trichinellida</taxon>
        <taxon>Trichuridae</taxon>
        <taxon>Trichuris</taxon>
    </lineage>
</organism>
<feature type="signal peptide" evidence="4">
    <location>
        <begin position="1"/>
        <end position="21"/>
    </location>
</feature>
<dbReference type="AlphaFoldDB" id="A0A085M4F0"/>
<dbReference type="InterPro" id="IPR010475">
    <property type="entry name" value="AKH/RPCH_hormone"/>
</dbReference>
<feature type="chain" id="PRO_5001795040" evidence="4">
    <location>
        <begin position="22"/>
        <end position="120"/>
    </location>
</feature>
<keyword evidence="2" id="KW-0964">Secreted</keyword>
<proteinExistence type="predicted"/>
<dbReference type="GO" id="GO:0005179">
    <property type="term" value="F:hormone activity"/>
    <property type="evidence" value="ECO:0007669"/>
    <property type="project" value="InterPro"/>
</dbReference>
<evidence type="ECO:0000256" key="1">
    <source>
        <dbReference type="ARBA" id="ARBA00004613"/>
    </source>
</evidence>